<name>A0A6A6RND5_9PLEO</name>
<dbReference type="AlphaFoldDB" id="A0A6A6RND5"/>
<dbReference type="EMBL" id="MU006796">
    <property type="protein sequence ID" value="KAF2636806.1"/>
    <property type="molecule type" value="Genomic_DNA"/>
</dbReference>
<gene>
    <name evidence="2" type="ORF">P280DRAFT_483410</name>
</gene>
<dbReference type="OrthoDB" id="4476201at2759"/>
<dbReference type="PANTHER" id="PTHR24148:SF73">
    <property type="entry name" value="HET DOMAIN PROTEIN (AFU_ORTHOLOGUE AFUA_8G01020)"/>
    <property type="match status" value="1"/>
</dbReference>
<evidence type="ECO:0000313" key="3">
    <source>
        <dbReference type="Proteomes" id="UP000799753"/>
    </source>
</evidence>
<protein>
    <submittedName>
        <fullName evidence="2">HET-domain-containing protein</fullName>
    </submittedName>
</protein>
<dbReference type="PANTHER" id="PTHR24148">
    <property type="entry name" value="ANKYRIN REPEAT DOMAIN-CONTAINING PROTEIN 39 HOMOLOG-RELATED"/>
    <property type="match status" value="1"/>
</dbReference>
<dbReference type="InterPro" id="IPR010730">
    <property type="entry name" value="HET"/>
</dbReference>
<dbReference type="Pfam" id="PF06985">
    <property type="entry name" value="HET"/>
    <property type="match status" value="1"/>
</dbReference>
<dbReference type="InterPro" id="IPR052895">
    <property type="entry name" value="HetReg/Transcr_Mod"/>
</dbReference>
<proteinExistence type="predicted"/>
<organism evidence="2 3">
    <name type="scientific">Massarina eburnea CBS 473.64</name>
    <dbReference type="NCBI Taxonomy" id="1395130"/>
    <lineage>
        <taxon>Eukaryota</taxon>
        <taxon>Fungi</taxon>
        <taxon>Dikarya</taxon>
        <taxon>Ascomycota</taxon>
        <taxon>Pezizomycotina</taxon>
        <taxon>Dothideomycetes</taxon>
        <taxon>Pleosporomycetidae</taxon>
        <taxon>Pleosporales</taxon>
        <taxon>Massarineae</taxon>
        <taxon>Massarinaceae</taxon>
        <taxon>Massarina</taxon>
    </lineage>
</organism>
<keyword evidence="3" id="KW-1185">Reference proteome</keyword>
<dbReference type="Pfam" id="PF26639">
    <property type="entry name" value="Het-6_barrel"/>
    <property type="match status" value="1"/>
</dbReference>
<evidence type="ECO:0000259" key="1">
    <source>
        <dbReference type="Pfam" id="PF06985"/>
    </source>
</evidence>
<accession>A0A6A6RND5</accession>
<evidence type="ECO:0000313" key="2">
    <source>
        <dbReference type="EMBL" id="KAF2636806.1"/>
    </source>
</evidence>
<sequence>MDELAELAQLMEKEFGPRVDSMYSTFPNRTSIRLLDVSQDLDPNDRIQCQIKIVDLNHAPKYSALSYTWGDPGANPDDEHIPPLPPGKDEYEILCDGHPLKVTKNCYAFLLSFRKAKATDTNHQSSRKNAEFIERTFSSYLIWIDAICINQSSLGERSSQVRIMDRIYRQAQQVIVWLGPSDSSTKLAVQVIANLANIPIKKCRELFMTSPLSTDPYERLGIPTISKKDFMSVKALLERSWFARSWTVQEYVLARDTVLFCGTLILPFRAVPDAARNLALLGWDHLLASLGDEDIEETDLKAEESVTGTTQMLRGLHNSKEDFFLGRATAKSSFVGAILSLHYLKRIQAEVSRERWLNTKDNIPLQMVLLATTHKQCFNPVDKIYAFLGLLPEASWDGLVVDYSMATQDVYIQATRAMMRATQSLSILSYVEERPLRTISDLPSWVPDFNAVRSPLPLDWGLTTYAETMIPISGQRMVFFNVSLSTPFSIEPNNDSNAKLSVKGMWYDKVVETSRFIPGNLQELAPLLDVITSFPRERLWRTLLADEHVIALDSNAPPVTFPAQEIDGQMFAYYLSQTQWLMLVELNSDPATIETHDDDSPENSGIPYALREYDVFEELIDPALNPIPRFMIDCYDPWIETLNLPQDIKERGLQRMAKALSVRMLDRVLLTTEKRRYGTGMMSTKKGDEIWVLAGAKVPYILRPKGYGEYEFVGEAYMHDIMYGEFVVEKEHVWSDITLV</sequence>
<feature type="domain" description="Heterokaryon incompatibility" evidence="1">
    <location>
        <begin position="62"/>
        <end position="250"/>
    </location>
</feature>
<reference evidence="2" key="1">
    <citation type="journal article" date="2020" name="Stud. Mycol.">
        <title>101 Dothideomycetes genomes: a test case for predicting lifestyles and emergence of pathogens.</title>
        <authorList>
            <person name="Haridas S."/>
            <person name="Albert R."/>
            <person name="Binder M."/>
            <person name="Bloem J."/>
            <person name="Labutti K."/>
            <person name="Salamov A."/>
            <person name="Andreopoulos B."/>
            <person name="Baker S."/>
            <person name="Barry K."/>
            <person name="Bills G."/>
            <person name="Bluhm B."/>
            <person name="Cannon C."/>
            <person name="Castanera R."/>
            <person name="Culley D."/>
            <person name="Daum C."/>
            <person name="Ezra D."/>
            <person name="Gonzalez J."/>
            <person name="Henrissat B."/>
            <person name="Kuo A."/>
            <person name="Liang C."/>
            <person name="Lipzen A."/>
            <person name="Lutzoni F."/>
            <person name="Magnuson J."/>
            <person name="Mondo S."/>
            <person name="Nolan M."/>
            <person name="Ohm R."/>
            <person name="Pangilinan J."/>
            <person name="Park H.-J."/>
            <person name="Ramirez L."/>
            <person name="Alfaro M."/>
            <person name="Sun H."/>
            <person name="Tritt A."/>
            <person name="Yoshinaga Y."/>
            <person name="Zwiers L.-H."/>
            <person name="Turgeon B."/>
            <person name="Goodwin S."/>
            <person name="Spatafora J."/>
            <person name="Crous P."/>
            <person name="Grigoriev I."/>
        </authorList>
    </citation>
    <scope>NUCLEOTIDE SEQUENCE</scope>
    <source>
        <strain evidence="2">CBS 473.64</strain>
    </source>
</reference>
<dbReference type="Proteomes" id="UP000799753">
    <property type="component" value="Unassembled WGS sequence"/>
</dbReference>